<dbReference type="GO" id="GO:0003676">
    <property type="term" value="F:nucleic acid binding"/>
    <property type="evidence" value="ECO:0007669"/>
    <property type="project" value="InterPro"/>
</dbReference>
<accession>A0A6J8EPG4</accession>
<feature type="region of interest" description="Disordered" evidence="1">
    <location>
        <begin position="135"/>
        <end position="159"/>
    </location>
</feature>
<dbReference type="Gene3D" id="3.30.420.10">
    <property type="entry name" value="Ribonuclease H-like superfamily/Ribonuclease H"/>
    <property type="match status" value="1"/>
</dbReference>
<evidence type="ECO:0000313" key="3">
    <source>
        <dbReference type="EMBL" id="CAC5421425.1"/>
    </source>
</evidence>
<dbReference type="InterPro" id="IPR001584">
    <property type="entry name" value="Integrase_cat-core"/>
</dbReference>
<feature type="compositionally biased region" description="Basic and acidic residues" evidence="1">
    <location>
        <begin position="190"/>
        <end position="211"/>
    </location>
</feature>
<feature type="region of interest" description="Disordered" evidence="1">
    <location>
        <begin position="50"/>
        <end position="92"/>
    </location>
</feature>
<dbReference type="AlphaFoldDB" id="A0A6J8EPG4"/>
<name>A0A6J8EPG4_MYTCO</name>
<feature type="compositionally biased region" description="Low complexity" evidence="1">
    <location>
        <begin position="259"/>
        <end position="270"/>
    </location>
</feature>
<dbReference type="OrthoDB" id="6425912at2759"/>
<evidence type="ECO:0000259" key="2">
    <source>
        <dbReference type="PROSITE" id="PS50994"/>
    </source>
</evidence>
<feature type="domain" description="Integrase catalytic" evidence="2">
    <location>
        <begin position="355"/>
        <end position="495"/>
    </location>
</feature>
<dbReference type="InterPro" id="IPR012337">
    <property type="entry name" value="RNaseH-like_sf"/>
</dbReference>
<keyword evidence="4" id="KW-1185">Reference proteome</keyword>
<feature type="region of interest" description="Disordered" evidence="1">
    <location>
        <begin position="187"/>
        <end position="276"/>
    </location>
</feature>
<proteinExistence type="predicted"/>
<dbReference type="Proteomes" id="UP000507470">
    <property type="component" value="Unassembled WGS sequence"/>
</dbReference>
<protein>
    <recommendedName>
        <fullName evidence="2">Integrase catalytic domain-containing protein</fullName>
    </recommendedName>
</protein>
<dbReference type="EMBL" id="CACVKT020009352">
    <property type="protein sequence ID" value="CAC5421425.1"/>
    <property type="molecule type" value="Genomic_DNA"/>
</dbReference>
<dbReference type="PROSITE" id="PS50994">
    <property type="entry name" value="INTEGRASE"/>
    <property type="match status" value="1"/>
</dbReference>
<evidence type="ECO:0000256" key="1">
    <source>
        <dbReference type="SAM" id="MobiDB-lite"/>
    </source>
</evidence>
<organism evidence="3 4">
    <name type="scientific">Mytilus coruscus</name>
    <name type="common">Sea mussel</name>
    <dbReference type="NCBI Taxonomy" id="42192"/>
    <lineage>
        <taxon>Eukaryota</taxon>
        <taxon>Metazoa</taxon>
        <taxon>Spiralia</taxon>
        <taxon>Lophotrochozoa</taxon>
        <taxon>Mollusca</taxon>
        <taxon>Bivalvia</taxon>
        <taxon>Autobranchia</taxon>
        <taxon>Pteriomorphia</taxon>
        <taxon>Mytilida</taxon>
        <taxon>Mytiloidea</taxon>
        <taxon>Mytilidae</taxon>
        <taxon>Mytilinae</taxon>
        <taxon>Mytilus</taxon>
    </lineage>
</organism>
<evidence type="ECO:0000313" key="4">
    <source>
        <dbReference type="Proteomes" id="UP000507470"/>
    </source>
</evidence>
<reference evidence="3 4" key="1">
    <citation type="submission" date="2020-06" db="EMBL/GenBank/DDBJ databases">
        <authorList>
            <person name="Li R."/>
            <person name="Bekaert M."/>
        </authorList>
    </citation>
    <scope>NUCLEOTIDE SEQUENCE [LARGE SCALE GENOMIC DNA]</scope>
    <source>
        <strain evidence="4">wild</strain>
    </source>
</reference>
<dbReference type="InterPro" id="IPR036397">
    <property type="entry name" value="RNaseH_sf"/>
</dbReference>
<dbReference type="SUPFAM" id="SSF53098">
    <property type="entry name" value="Ribonuclease H-like"/>
    <property type="match status" value="1"/>
</dbReference>
<feature type="compositionally biased region" description="Polar residues" evidence="1">
    <location>
        <begin position="227"/>
        <end position="258"/>
    </location>
</feature>
<sequence length="495" mass="56072">MGEVYGYRKAELQVASASKHPKSNDKHTSDFAALQSQIDIPTLSSKLYEAFGKPNDPGGHQARPTGRTAILGARRRSRSLSRSVSNNIQSDTFPTSDDEYDISKSTTENIILQQFNFELRYKPAKDLQVAEALPRLSGSPNQDNIESPDQEDPSFPYVPEQVGDIQFEGKRVEFPYCMVSENTDLTFNSHDQHKPDKCDSDDHSTVLKSGDRNSTNTTKHDIHSESDVANQSAESQETDITTDNNKIYSHSANKSSTFSSDSGGTLSNSSFETASSQDKLKENFTESFDIFRNGEYSTGTFHKLQVKDPYFGPFIPYIEQNKLPSSQKPARKFLLEIPNYDMVEGLLFHTRTAKCKRTKLFGSYQLALSKVAMKTDIRLYHDSPLDAFTKFIVAKPIPNKDSLTGAEVLFKLVSKYGVCDTIISDRGSEAKERAIKEVCRLLEITHQFQIFTQSSKLPYRLCERTQYLRTFAEKIRCYSKKENVGKIWFRLSYFH</sequence>
<dbReference type="GO" id="GO:0015074">
    <property type="term" value="P:DNA integration"/>
    <property type="evidence" value="ECO:0007669"/>
    <property type="project" value="InterPro"/>
</dbReference>
<gene>
    <name evidence="3" type="ORF">MCOR_53556</name>
</gene>